<proteinExistence type="inferred from homology"/>
<dbReference type="Proteomes" id="UP000831189">
    <property type="component" value="Chromosome"/>
</dbReference>
<dbReference type="Gene3D" id="3.40.50.2020">
    <property type="match status" value="1"/>
</dbReference>
<feature type="domain" description="Double zinc ribbon" evidence="3">
    <location>
        <begin position="11"/>
        <end position="58"/>
    </location>
</feature>
<dbReference type="CDD" id="cd06223">
    <property type="entry name" value="PRTases_typeI"/>
    <property type="match status" value="1"/>
</dbReference>
<comment type="similarity">
    <text evidence="1">Belongs to the ComF/GntX family.</text>
</comment>
<gene>
    <name evidence="4" type="ORF">M0M42_18645</name>
</gene>
<evidence type="ECO:0000259" key="3">
    <source>
        <dbReference type="Pfam" id="PF18912"/>
    </source>
</evidence>
<evidence type="ECO:0000313" key="4">
    <source>
        <dbReference type="EMBL" id="UPQ82387.1"/>
    </source>
</evidence>
<dbReference type="Pfam" id="PF18912">
    <property type="entry name" value="DZR_2"/>
    <property type="match status" value="1"/>
</dbReference>
<evidence type="ECO:0000313" key="5">
    <source>
        <dbReference type="Proteomes" id="UP000831189"/>
    </source>
</evidence>
<reference evidence="4 5" key="1">
    <citation type="submission" date="2022-04" db="EMBL/GenBank/DDBJ databases">
        <title>Pseudomonas knackmussii B09-2.</title>
        <authorList>
            <person name="Deng Y."/>
        </authorList>
    </citation>
    <scope>NUCLEOTIDE SEQUENCE [LARGE SCALE GENOMIC DNA]</scope>
    <source>
        <strain evidence="4 5">B09-2</strain>
    </source>
</reference>
<dbReference type="InterPro" id="IPR000836">
    <property type="entry name" value="PRTase_dom"/>
</dbReference>
<accession>A0ABY4KT10</accession>
<dbReference type="Pfam" id="PF00156">
    <property type="entry name" value="Pribosyltran"/>
    <property type="match status" value="1"/>
</dbReference>
<protein>
    <submittedName>
        <fullName evidence="4">ComF family protein</fullName>
    </submittedName>
</protein>
<name>A0ABY4KT10_9PSED</name>
<evidence type="ECO:0000256" key="1">
    <source>
        <dbReference type="ARBA" id="ARBA00008007"/>
    </source>
</evidence>
<keyword evidence="5" id="KW-1185">Reference proteome</keyword>
<dbReference type="InterPro" id="IPR029057">
    <property type="entry name" value="PRTase-like"/>
</dbReference>
<dbReference type="EMBL" id="CP096208">
    <property type="protein sequence ID" value="UPQ82387.1"/>
    <property type="molecule type" value="Genomic_DNA"/>
</dbReference>
<dbReference type="InterPro" id="IPR051910">
    <property type="entry name" value="ComF/GntX_DNA_util-trans"/>
</dbReference>
<dbReference type="SUPFAM" id="SSF53271">
    <property type="entry name" value="PRTase-like"/>
    <property type="match status" value="1"/>
</dbReference>
<evidence type="ECO:0000259" key="2">
    <source>
        <dbReference type="Pfam" id="PF00156"/>
    </source>
</evidence>
<feature type="domain" description="Phosphoribosyltransferase" evidence="2">
    <location>
        <begin position="171"/>
        <end position="231"/>
    </location>
</feature>
<organism evidence="4 5">
    <name type="scientific">Pseudomonas knackmussii</name>
    <dbReference type="NCBI Taxonomy" id="65741"/>
    <lineage>
        <taxon>Bacteria</taxon>
        <taxon>Pseudomonadati</taxon>
        <taxon>Pseudomonadota</taxon>
        <taxon>Gammaproteobacteria</taxon>
        <taxon>Pseudomonadales</taxon>
        <taxon>Pseudomonadaceae</taxon>
        <taxon>Pseudomonas</taxon>
    </lineage>
</organism>
<dbReference type="InterPro" id="IPR044005">
    <property type="entry name" value="DZR_2"/>
</dbReference>
<sequence length="235" mass="26582">MVYDWLKTEHYCALCDERCETGQSLCGSCEAELPWLRGQCSICALPLPTSGLACGQCLKRPPAFEHVAVPWCFAFPVDTLITRFKHRSHWPFGRLLAEHLARHIRHQFDEGLQRPDMLLPVPLANKRLRQRGFNQAHMLANWLSPALNIQVRAELLQRIQDTQSQQELDAADRHRNLRHAFAVTDESQIHGRHVALIDDVLTTGATAEALARLLKRAGAVRVDIYCLARTPKPGS</sequence>
<dbReference type="PANTHER" id="PTHR47505">
    <property type="entry name" value="DNA UTILIZATION PROTEIN YHGH"/>
    <property type="match status" value="1"/>
</dbReference>
<dbReference type="PANTHER" id="PTHR47505:SF1">
    <property type="entry name" value="DNA UTILIZATION PROTEIN YHGH"/>
    <property type="match status" value="1"/>
</dbReference>